<dbReference type="STRING" id="906968.Trebr_0053"/>
<dbReference type="AlphaFoldDB" id="F4LKQ0"/>
<feature type="domain" description="D-isomer specific 2-hydroxyacid dehydrogenase NAD-binding" evidence="7">
    <location>
        <begin position="113"/>
        <end position="315"/>
    </location>
</feature>
<dbReference type="GO" id="GO:0004617">
    <property type="term" value="F:phosphoglycerate dehydrogenase activity"/>
    <property type="evidence" value="ECO:0007669"/>
    <property type="project" value="UniProtKB-EC"/>
</dbReference>
<keyword evidence="3 5" id="KW-0560">Oxidoreductase</keyword>
<keyword evidence="4" id="KW-0520">NAD</keyword>
<dbReference type="InterPro" id="IPR036291">
    <property type="entry name" value="NAD(P)-bd_dom_sf"/>
</dbReference>
<dbReference type="eggNOG" id="COG0111">
    <property type="taxonomic scope" value="Bacteria"/>
</dbReference>
<evidence type="ECO:0000313" key="9">
    <source>
        <dbReference type="Proteomes" id="UP000006546"/>
    </source>
</evidence>
<evidence type="ECO:0000256" key="3">
    <source>
        <dbReference type="ARBA" id="ARBA00023002"/>
    </source>
</evidence>
<keyword evidence="9" id="KW-1185">Reference proteome</keyword>
<evidence type="ECO:0000256" key="4">
    <source>
        <dbReference type="ARBA" id="ARBA00023027"/>
    </source>
</evidence>
<feature type="domain" description="D-isomer specific 2-hydroxyacid dehydrogenase catalytic" evidence="6">
    <location>
        <begin position="12"/>
        <end position="342"/>
    </location>
</feature>
<evidence type="ECO:0000256" key="2">
    <source>
        <dbReference type="ARBA" id="ARBA00022605"/>
    </source>
</evidence>
<dbReference type="SUPFAM" id="SSF52283">
    <property type="entry name" value="Formate/glycerate dehydrogenase catalytic domain-like"/>
    <property type="match status" value="1"/>
</dbReference>
<dbReference type="CDD" id="cd12171">
    <property type="entry name" value="2-Hacid_dh_10"/>
    <property type="match status" value="1"/>
</dbReference>
<evidence type="ECO:0000259" key="7">
    <source>
        <dbReference type="Pfam" id="PF02826"/>
    </source>
</evidence>
<dbReference type="Pfam" id="PF00389">
    <property type="entry name" value="2-Hacid_dh"/>
    <property type="match status" value="1"/>
</dbReference>
<dbReference type="RefSeq" id="WP_013757231.1">
    <property type="nucleotide sequence ID" value="NC_015500.1"/>
</dbReference>
<dbReference type="FunFam" id="3.40.50.720:FF:000203">
    <property type="entry name" value="D-3-phosphoglycerate dehydrogenase (SerA)"/>
    <property type="match status" value="1"/>
</dbReference>
<reference evidence="9" key="1">
    <citation type="submission" date="2011-04" db="EMBL/GenBank/DDBJ databases">
        <title>The complete genome of Treponema brennaborense DSM 12168.</title>
        <authorList>
            <person name="Lucas S."/>
            <person name="Han J."/>
            <person name="Lapidus A."/>
            <person name="Bruce D."/>
            <person name="Goodwin L."/>
            <person name="Pitluck S."/>
            <person name="Peters L."/>
            <person name="Kyrpides N."/>
            <person name="Mavromatis K."/>
            <person name="Ivanova N."/>
            <person name="Mikhailova N."/>
            <person name="Pagani I."/>
            <person name="Teshima H."/>
            <person name="Detter J.C."/>
            <person name="Tapia R."/>
            <person name="Han C."/>
            <person name="Land M."/>
            <person name="Hauser L."/>
            <person name="Markowitz V."/>
            <person name="Cheng J.-F."/>
            <person name="Hugenholtz P."/>
            <person name="Woyke T."/>
            <person name="Wu D."/>
            <person name="Gronow S."/>
            <person name="Wellnitz S."/>
            <person name="Brambilla E."/>
            <person name="Klenk H.-P."/>
            <person name="Eisen J.A."/>
        </authorList>
    </citation>
    <scope>NUCLEOTIDE SEQUENCE [LARGE SCALE GENOMIC DNA]</scope>
    <source>
        <strain evidence="9">DSM 12168 / CIP 105900 / DD5/3</strain>
    </source>
</reference>
<evidence type="ECO:0000256" key="1">
    <source>
        <dbReference type="ARBA" id="ARBA00005854"/>
    </source>
</evidence>
<evidence type="ECO:0000259" key="6">
    <source>
        <dbReference type="Pfam" id="PF00389"/>
    </source>
</evidence>
<dbReference type="InterPro" id="IPR029753">
    <property type="entry name" value="D-isomer_DH_CS"/>
</dbReference>
<dbReference type="PROSITE" id="PS00065">
    <property type="entry name" value="D_2_HYDROXYACID_DH_1"/>
    <property type="match status" value="1"/>
</dbReference>
<dbReference type="InterPro" id="IPR006139">
    <property type="entry name" value="D-isomer_2_OHA_DH_cat_dom"/>
</dbReference>
<dbReference type="PROSITE" id="PS00671">
    <property type="entry name" value="D_2_HYDROXYACID_DH_3"/>
    <property type="match status" value="1"/>
</dbReference>
<dbReference type="Proteomes" id="UP000006546">
    <property type="component" value="Chromosome"/>
</dbReference>
<dbReference type="PANTHER" id="PTHR42789">
    <property type="entry name" value="D-ISOMER SPECIFIC 2-HYDROXYACID DEHYDROGENASE FAMILY PROTEIN (AFU_ORTHOLOGUE AFUA_6G10090)"/>
    <property type="match status" value="1"/>
</dbReference>
<dbReference type="HOGENOM" id="CLU_019796_1_3_12"/>
<dbReference type="SUPFAM" id="SSF51735">
    <property type="entry name" value="NAD(P)-binding Rossmann-fold domains"/>
    <property type="match status" value="1"/>
</dbReference>
<keyword evidence="2" id="KW-0028">Amino-acid biosynthesis</keyword>
<sequence length="347" mass="38898">MEKIKIFFTAEYDANELEPLAEFAEILFDGWARGLPKLTEAQLAEKAADADMIVTSYDDITREVIEHAPHLKLIACTRATPVNIDVQAAREKNIPVLFTPGRNSDSAAELTVALMLCAARHVPQAHSALKKGLFTAPETVPNQAKAGLKQDVIWDMTVDAPYTVFKGTQLKGKTLGILGYGSIGRRVGKIARAMGMQLLVYDPYQSEIEIEEIGIMKVRSLEQLMRESDFITCHMKVTPETRGMINRERIALMKPSAYFINTSRGSVLDESAMIDALRRKKIAGAAFDVYEHEPLARNHPYITELDNVVVTPHIAGATREVLTNHTRQIVSDIIRFMRKEPLLYRYK</sequence>
<dbReference type="Gene3D" id="3.40.50.720">
    <property type="entry name" value="NAD(P)-binding Rossmann-like Domain"/>
    <property type="match status" value="2"/>
</dbReference>
<dbReference type="GO" id="GO:0051287">
    <property type="term" value="F:NAD binding"/>
    <property type="evidence" value="ECO:0007669"/>
    <property type="project" value="InterPro"/>
</dbReference>
<dbReference type="EMBL" id="CP002696">
    <property type="protein sequence ID" value="AEE15511.1"/>
    <property type="molecule type" value="Genomic_DNA"/>
</dbReference>
<organism evidence="8 9">
    <name type="scientific">Treponema brennaborense (strain DSM 12168 / CIP 105900 / DD5/3)</name>
    <dbReference type="NCBI Taxonomy" id="906968"/>
    <lineage>
        <taxon>Bacteria</taxon>
        <taxon>Pseudomonadati</taxon>
        <taxon>Spirochaetota</taxon>
        <taxon>Spirochaetia</taxon>
        <taxon>Spirochaetales</taxon>
        <taxon>Treponemataceae</taxon>
        <taxon>Treponema</taxon>
    </lineage>
</organism>
<dbReference type="KEGG" id="tbe:Trebr_0053"/>
<dbReference type="InterPro" id="IPR029752">
    <property type="entry name" value="D-isomer_DH_CS1"/>
</dbReference>
<dbReference type="InterPro" id="IPR006140">
    <property type="entry name" value="D-isomer_DH_NAD-bd"/>
</dbReference>
<dbReference type="EC" id="1.1.1.95" evidence="8"/>
<evidence type="ECO:0000256" key="5">
    <source>
        <dbReference type="RuleBase" id="RU003719"/>
    </source>
</evidence>
<proteinExistence type="inferred from homology"/>
<name>F4LKQ0_TREBD</name>
<comment type="similarity">
    <text evidence="1 5">Belongs to the D-isomer specific 2-hydroxyacid dehydrogenase family.</text>
</comment>
<dbReference type="PANTHER" id="PTHR42789:SF1">
    <property type="entry name" value="D-ISOMER SPECIFIC 2-HYDROXYACID DEHYDROGENASE FAMILY PROTEIN (AFU_ORTHOLOGUE AFUA_6G10090)"/>
    <property type="match status" value="1"/>
</dbReference>
<dbReference type="GO" id="GO:0008652">
    <property type="term" value="P:amino acid biosynthetic process"/>
    <property type="evidence" value="ECO:0007669"/>
    <property type="project" value="UniProtKB-KW"/>
</dbReference>
<dbReference type="InterPro" id="IPR050857">
    <property type="entry name" value="D-2-hydroxyacid_DH"/>
</dbReference>
<gene>
    <name evidence="8" type="ordered locus">Trebr_0053</name>
</gene>
<dbReference type="Pfam" id="PF02826">
    <property type="entry name" value="2-Hacid_dh_C"/>
    <property type="match status" value="1"/>
</dbReference>
<accession>F4LKQ0</accession>
<evidence type="ECO:0000313" key="8">
    <source>
        <dbReference type="EMBL" id="AEE15511.1"/>
    </source>
</evidence>
<protein>
    <submittedName>
        <fullName evidence="8">Phosphoglycerate dehydrogenase</fullName>
        <ecNumber evidence="8">1.1.1.95</ecNumber>
    </submittedName>
</protein>